<accession>A0A2Z6EWC3</accession>
<dbReference type="EMBL" id="AP018150">
    <property type="protein sequence ID" value="BBE09702.1"/>
    <property type="molecule type" value="Genomic_DNA"/>
</dbReference>
<evidence type="ECO:0000313" key="2">
    <source>
        <dbReference type="Proteomes" id="UP000282597"/>
    </source>
</evidence>
<dbReference type="Proteomes" id="UP000282597">
    <property type="component" value="Chromosome"/>
</dbReference>
<organism evidence="1 2">
    <name type="scientific">Mycoavidus cysteinexigens</name>
    <dbReference type="NCBI Taxonomy" id="1553431"/>
    <lineage>
        <taxon>Bacteria</taxon>
        <taxon>Pseudomonadati</taxon>
        <taxon>Pseudomonadota</taxon>
        <taxon>Betaproteobacteria</taxon>
        <taxon>Burkholderiales</taxon>
        <taxon>Burkholderiaceae</taxon>
        <taxon>Mycoavidus</taxon>
    </lineage>
</organism>
<evidence type="ECO:0000313" key="1">
    <source>
        <dbReference type="EMBL" id="BBE09702.1"/>
    </source>
</evidence>
<protein>
    <submittedName>
        <fullName evidence="1">Uncharacterized protein</fullName>
    </submittedName>
</protein>
<dbReference type="RefSeq" id="WP_045361507.1">
    <property type="nucleotide sequence ID" value="NZ_AP018150.1"/>
</dbReference>
<reference evidence="1 2" key="1">
    <citation type="journal article" date="2018" name="Microbes Environ.">
        <title>Comparative Genomic Insights into Endofungal Lifestyles of Two Bacterial Endosymbionts, Mycoavidus cysteinexigens and Burkholderia rhizoxinica.</title>
        <authorList>
            <person name="Sharmin D."/>
            <person name="Guo Y."/>
            <person name="Nishizawa T."/>
            <person name="Ohshima S."/>
            <person name="Sato Y."/>
            <person name="Takashima Y."/>
            <person name="Narisawa K."/>
            <person name="Ohta H."/>
        </authorList>
    </citation>
    <scope>NUCLEOTIDE SEQUENCE [LARGE SCALE GENOMIC DNA]</scope>
    <source>
        <strain evidence="1 2">B1-EB</strain>
    </source>
</reference>
<name>A0A2Z6EWC3_9BURK</name>
<proteinExistence type="predicted"/>
<dbReference type="AlphaFoldDB" id="A0A2Z6EWC3"/>
<dbReference type="KEGG" id="mcys:MCB1EB_1541"/>
<sequence length="66" mass="7608">MNQKREKLTDDIRVWLGEKLKADLKELAAAKGYGSLSPFIRLVLSEFVYGKLRPDRDLMAGRVRDE</sequence>
<gene>
    <name evidence="1" type="ORF">MCB1EB_1541</name>
</gene>
<keyword evidence="2" id="KW-1185">Reference proteome</keyword>